<dbReference type="RefSeq" id="WP_112745002.1">
    <property type="nucleotide sequence ID" value="NZ_QMFY01000001.1"/>
</dbReference>
<evidence type="ECO:0000256" key="5">
    <source>
        <dbReference type="PROSITE-ProRule" id="PRU00277"/>
    </source>
</evidence>
<dbReference type="EMBL" id="QMFY01000001">
    <property type="protein sequence ID" value="RAW02787.1"/>
    <property type="molecule type" value="Genomic_DNA"/>
</dbReference>
<evidence type="ECO:0000256" key="2">
    <source>
        <dbReference type="ARBA" id="ARBA00006577"/>
    </source>
</evidence>
<gene>
    <name evidence="9" type="ORF">DQQ10_01380</name>
</gene>
<dbReference type="PROSITE" id="PS50059">
    <property type="entry name" value="FKBP_PPIASE"/>
    <property type="match status" value="2"/>
</dbReference>
<dbReference type="InterPro" id="IPR001179">
    <property type="entry name" value="PPIase_FKBP_dom"/>
</dbReference>
<dbReference type="PROSITE" id="PS51257">
    <property type="entry name" value="PROKAR_LIPOPROTEIN"/>
    <property type="match status" value="1"/>
</dbReference>
<organism evidence="9 10">
    <name type="scientific">Pseudochryseolinea flava</name>
    <dbReference type="NCBI Taxonomy" id="2059302"/>
    <lineage>
        <taxon>Bacteria</taxon>
        <taxon>Pseudomonadati</taxon>
        <taxon>Bacteroidota</taxon>
        <taxon>Cytophagia</taxon>
        <taxon>Cytophagales</taxon>
        <taxon>Fulvivirgaceae</taxon>
        <taxon>Pseudochryseolinea</taxon>
    </lineage>
</organism>
<dbReference type="SUPFAM" id="SSF54534">
    <property type="entry name" value="FKBP-like"/>
    <property type="match status" value="2"/>
</dbReference>
<proteinExistence type="inferred from homology"/>
<name>A0A364Y732_9BACT</name>
<dbReference type="Proteomes" id="UP000251889">
    <property type="component" value="Unassembled WGS sequence"/>
</dbReference>
<dbReference type="PANTHER" id="PTHR43811:SF19">
    <property type="entry name" value="39 KDA FK506-BINDING NUCLEAR PROTEIN"/>
    <property type="match status" value="1"/>
</dbReference>
<keyword evidence="4 5" id="KW-0413">Isomerase</keyword>
<dbReference type="GO" id="GO:0003755">
    <property type="term" value="F:peptidyl-prolyl cis-trans isomerase activity"/>
    <property type="evidence" value="ECO:0007669"/>
    <property type="project" value="UniProtKB-UniRule"/>
</dbReference>
<reference evidence="9 10" key="1">
    <citation type="submission" date="2018-06" db="EMBL/GenBank/DDBJ databases">
        <title>Chryseolinea flavus sp. nov., a member of the phylum Bacteroidetes isolated from soil.</title>
        <authorList>
            <person name="Li Y."/>
            <person name="Wang J."/>
        </authorList>
    </citation>
    <scope>NUCLEOTIDE SEQUENCE [LARGE SCALE GENOMIC DNA]</scope>
    <source>
        <strain evidence="9 10">SDU1-6</strain>
    </source>
</reference>
<evidence type="ECO:0000313" key="9">
    <source>
        <dbReference type="EMBL" id="RAW02787.1"/>
    </source>
</evidence>
<comment type="caution">
    <text evidence="9">The sequence shown here is derived from an EMBL/GenBank/DDBJ whole genome shotgun (WGS) entry which is preliminary data.</text>
</comment>
<dbReference type="EC" id="5.2.1.8" evidence="6"/>
<evidence type="ECO:0000256" key="1">
    <source>
        <dbReference type="ARBA" id="ARBA00000971"/>
    </source>
</evidence>
<dbReference type="AlphaFoldDB" id="A0A364Y732"/>
<comment type="catalytic activity">
    <reaction evidence="1 5 6">
        <text>[protein]-peptidylproline (omega=180) = [protein]-peptidylproline (omega=0)</text>
        <dbReference type="Rhea" id="RHEA:16237"/>
        <dbReference type="Rhea" id="RHEA-COMP:10747"/>
        <dbReference type="Rhea" id="RHEA-COMP:10748"/>
        <dbReference type="ChEBI" id="CHEBI:83833"/>
        <dbReference type="ChEBI" id="CHEBI:83834"/>
        <dbReference type="EC" id="5.2.1.8"/>
    </reaction>
</comment>
<evidence type="ECO:0000313" key="10">
    <source>
        <dbReference type="Proteomes" id="UP000251889"/>
    </source>
</evidence>
<protein>
    <recommendedName>
        <fullName evidence="6">Peptidyl-prolyl cis-trans isomerase</fullName>
        <ecNumber evidence="6">5.2.1.8</ecNumber>
    </recommendedName>
</protein>
<feature type="domain" description="PPIase FKBP-type" evidence="8">
    <location>
        <begin position="76"/>
        <end position="161"/>
    </location>
</feature>
<evidence type="ECO:0000256" key="7">
    <source>
        <dbReference type="SAM" id="SignalP"/>
    </source>
</evidence>
<evidence type="ECO:0000256" key="3">
    <source>
        <dbReference type="ARBA" id="ARBA00023110"/>
    </source>
</evidence>
<keyword evidence="7" id="KW-0732">Signal</keyword>
<keyword evidence="3 5" id="KW-0697">Rotamase</keyword>
<accession>A0A364Y732</accession>
<dbReference type="Gene3D" id="3.10.50.40">
    <property type="match status" value="2"/>
</dbReference>
<evidence type="ECO:0000259" key="8">
    <source>
        <dbReference type="PROSITE" id="PS50059"/>
    </source>
</evidence>
<dbReference type="Pfam" id="PF00254">
    <property type="entry name" value="FKBP_C"/>
    <property type="match status" value="2"/>
</dbReference>
<dbReference type="InterPro" id="IPR046357">
    <property type="entry name" value="PPIase_dom_sf"/>
</dbReference>
<sequence length="301" mass="32845">MKVKYLSCLLLAAGLSLGLQGCLSDPPEEDKQLKAEVLLIDDYLKATNAQGVYYDNTNGIRFQILQPGYGVMPKTSQSIDAEYFGSILNPGGTLSPFDNDIIEDQLSDVKPEGLKFMYSIMQEGARARIFLPSKYAFGEAGTSGVPANSTIVYDVELNEVVRSTAEQNQFVADTTKIGEYVREDDPTAVKDQSGIYYKITAVGSDLSPTPYDVVTFNYKLKLLTNDGPSANPIQSSTLTQSLLGLIDGFRIILPKIKEGGKVTFYVPSYLGYGASRDQSGQIPANSILIFEIELTDVVKPQ</sequence>
<evidence type="ECO:0000256" key="4">
    <source>
        <dbReference type="ARBA" id="ARBA00023235"/>
    </source>
</evidence>
<dbReference type="OrthoDB" id="979394at2"/>
<keyword evidence="10" id="KW-1185">Reference proteome</keyword>
<dbReference type="PANTHER" id="PTHR43811">
    <property type="entry name" value="FKBP-TYPE PEPTIDYL-PROLYL CIS-TRANS ISOMERASE FKPA"/>
    <property type="match status" value="1"/>
</dbReference>
<feature type="signal peptide" evidence="7">
    <location>
        <begin position="1"/>
        <end position="21"/>
    </location>
</feature>
<comment type="similarity">
    <text evidence="2 6">Belongs to the FKBP-type PPIase family.</text>
</comment>
<evidence type="ECO:0000256" key="6">
    <source>
        <dbReference type="RuleBase" id="RU003915"/>
    </source>
</evidence>
<feature type="chain" id="PRO_5017050415" description="Peptidyl-prolyl cis-trans isomerase" evidence="7">
    <location>
        <begin position="22"/>
        <end position="301"/>
    </location>
</feature>
<feature type="domain" description="PPIase FKBP-type" evidence="8">
    <location>
        <begin position="211"/>
        <end position="298"/>
    </location>
</feature>